<dbReference type="CDD" id="cd06530">
    <property type="entry name" value="S26_SPase_I"/>
    <property type="match status" value="1"/>
</dbReference>
<evidence type="ECO:0000313" key="6">
    <source>
        <dbReference type="EMBL" id="SEK96178.1"/>
    </source>
</evidence>
<feature type="transmembrane region" description="Helical" evidence="3">
    <location>
        <begin position="39"/>
        <end position="62"/>
    </location>
</feature>
<dbReference type="RefSeq" id="WP_081350516.1">
    <property type="nucleotide sequence ID" value="NZ_FOAT01000008.1"/>
</dbReference>
<evidence type="ECO:0000256" key="1">
    <source>
        <dbReference type="ARBA" id="ARBA00004401"/>
    </source>
</evidence>
<sequence>MRIFDRSNTDAADNRGPRAPNRKMISMEKHRSPMKPVQIFLLDLLVIIILIWLLFGFALGAVTAPNNDMSPNIKMKDLLLYYRLEDKYTAQDVVVIYKNGRTYIGRIVAVSGDTVNITDDEHLEINGKTVTETNIYTSTPRYEGFVEYPVKLPENTCFVLSDDRCGGEDSRYYGVVDRSEIKGKVVITLRRHNI</sequence>
<dbReference type="Proteomes" id="UP000186015">
    <property type="component" value="Unassembled WGS sequence"/>
</dbReference>
<dbReference type="NCBIfam" id="TIGR02227">
    <property type="entry name" value="sigpep_I_bact"/>
    <property type="match status" value="1"/>
</dbReference>
<dbReference type="PANTHER" id="PTHR43390">
    <property type="entry name" value="SIGNAL PEPTIDASE I"/>
    <property type="match status" value="1"/>
</dbReference>
<keyword evidence="3" id="KW-1133">Transmembrane helix</keyword>
<feature type="compositionally biased region" description="Basic and acidic residues" evidence="4">
    <location>
        <begin position="1"/>
        <end position="16"/>
    </location>
</feature>
<keyword evidence="3" id="KW-0378">Hydrolase</keyword>
<dbReference type="InterPro" id="IPR000223">
    <property type="entry name" value="Pept_S26A_signal_pept_1"/>
</dbReference>
<dbReference type="EMBL" id="FOAT01000008">
    <property type="protein sequence ID" value="SEK96178.1"/>
    <property type="molecule type" value="Genomic_DNA"/>
</dbReference>
<dbReference type="EC" id="3.4.21.89" evidence="3"/>
<proteinExistence type="inferred from homology"/>
<evidence type="ECO:0000259" key="5">
    <source>
        <dbReference type="Pfam" id="PF10502"/>
    </source>
</evidence>
<keyword evidence="3" id="KW-0472">Membrane</keyword>
<dbReference type="Pfam" id="PF10502">
    <property type="entry name" value="Peptidase_S26"/>
    <property type="match status" value="1"/>
</dbReference>
<evidence type="ECO:0000256" key="2">
    <source>
        <dbReference type="ARBA" id="ARBA00009370"/>
    </source>
</evidence>
<gene>
    <name evidence="6" type="ORF">SAMN05216469_108143</name>
</gene>
<dbReference type="GO" id="GO:0009003">
    <property type="term" value="F:signal peptidase activity"/>
    <property type="evidence" value="ECO:0007669"/>
    <property type="project" value="UniProtKB-EC"/>
</dbReference>
<reference evidence="6 7" key="1">
    <citation type="submission" date="2016-10" db="EMBL/GenBank/DDBJ databases">
        <authorList>
            <person name="de Groot N.N."/>
        </authorList>
    </citation>
    <scope>NUCLEOTIDE SEQUENCE [LARGE SCALE GENOMIC DNA]</scope>
    <source>
        <strain evidence="6 7">KH2T6</strain>
    </source>
</reference>
<dbReference type="PRINTS" id="PR00727">
    <property type="entry name" value="LEADERPTASE"/>
</dbReference>
<dbReference type="GO" id="GO:0006465">
    <property type="term" value="P:signal peptide processing"/>
    <property type="evidence" value="ECO:0007669"/>
    <property type="project" value="InterPro"/>
</dbReference>
<dbReference type="PANTHER" id="PTHR43390:SF1">
    <property type="entry name" value="CHLOROPLAST PROCESSING PEPTIDASE"/>
    <property type="match status" value="1"/>
</dbReference>
<accession>A0A1H7LBD3</accession>
<evidence type="ECO:0000256" key="3">
    <source>
        <dbReference type="RuleBase" id="RU362042"/>
    </source>
</evidence>
<comment type="catalytic activity">
    <reaction evidence="3">
        <text>Cleavage of hydrophobic, N-terminal signal or leader sequences from secreted and periplasmic proteins.</text>
        <dbReference type="EC" id="3.4.21.89"/>
    </reaction>
</comment>
<comment type="subcellular location">
    <subcellularLocation>
        <location evidence="1">Cell membrane</location>
        <topology evidence="1">Single-pass type II membrane protein</topology>
    </subcellularLocation>
    <subcellularLocation>
        <location evidence="3">Membrane</location>
        <topology evidence="3">Single-pass type II membrane protein</topology>
    </subcellularLocation>
</comment>
<dbReference type="GO" id="GO:0005886">
    <property type="term" value="C:plasma membrane"/>
    <property type="evidence" value="ECO:0007669"/>
    <property type="project" value="UniProtKB-SubCell"/>
</dbReference>
<dbReference type="Gene3D" id="2.10.109.10">
    <property type="entry name" value="Umud Fragment, subunit A"/>
    <property type="match status" value="1"/>
</dbReference>
<name>A0A1H7LBD3_RUMAL</name>
<comment type="similarity">
    <text evidence="2 3">Belongs to the peptidase S26 family.</text>
</comment>
<protein>
    <recommendedName>
        <fullName evidence="3">Signal peptidase I</fullName>
        <ecNumber evidence="3">3.4.21.89</ecNumber>
    </recommendedName>
</protein>
<feature type="region of interest" description="Disordered" evidence="4">
    <location>
        <begin position="1"/>
        <end position="25"/>
    </location>
</feature>
<dbReference type="InterPro" id="IPR036286">
    <property type="entry name" value="LexA/Signal_pep-like_sf"/>
</dbReference>
<dbReference type="SUPFAM" id="SSF51306">
    <property type="entry name" value="LexA/Signal peptidase"/>
    <property type="match status" value="1"/>
</dbReference>
<dbReference type="InterPro" id="IPR019533">
    <property type="entry name" value="Peptidase_S26"/>
</dbReference>
<organism evidence="6 7">
    <name type="scientific">Ruminococcus albus</name>
    <dbReference type="NCBI Taxonomy" id="1264"/>
    <lineage>
        <taxon>Bacteria</taxon>
        <taxon>Bacillati</taxon>
        <taxon>Bacillota</taxon>
        <taxon>Clostridia</taxon>
        <taxon>Eubacteriales</taxon>
        <taxon>Oscillospiraceae</taxon>
        <taxon>Ruminococcus</taxon>
    </lineage>
</organism>
<evidence type="ECO:0000256" key="4">
    <source>
        <dbReference type="SAM" id="MobiDB-lite"/>
    </source>
</evidence>
<feature type="domain" description="Peptidase S26" evidence="5">
    <location>
        <begin position="42"/>
        <end position="187"/>
    </location>
</feature>
<dbReference type="OrthoDB" id="9802919at2"/>
<keyword evidence="3" id="KW-0645">Protease</keyword>
<keyword evidence="3" id="KW-0812">Transmembrane</keyword>
<dbReference type="GO" id="GO:0004252">
    <property type="term" value="F:serine-type endopeptidase activity"/>
    <property type="evidence" value="ECO:0007669"/>
    <property type="project" value="InterPro"/>
</dbReference>
<dbReference type="AlphaFoldDB" id="A0A1H7LBD3"/>
<evidence type="ECO:0000313" key="7">
    <source>
        <dbReference type="Proteomes" id="UP000186015"/>
    </source>
</evidence>